<comment type="caution">
    <text evidence="1">The sequence shown here is derived from an EMBL/GenBank/DDBJ whole genome shotgun (WGS) entry which is preliminary data.</text>
</comment>
<keyword evidence="2" id="KW-1185">Reference proteome</keyword>
<sequence>MLKFAPMEFETMHPKRRVDRQLRINLPRCSLKQRICELKAALADS</sequence>
<accession>C6RFZ9</accession>
<reference evidence="1 2" key="1">
    <citation type="submission" date="2009-07" db="EMBL/GenBank/DDBJ databases">
        <authorList>
            <person name="Madupu R."/>
            <person name="Sebastian Y."/>
            <person name="Durkin A.S."/>
            <person name="Torralba M."/>
            <person name="Methe B."/>
            <person name="Sutton G.G."/>
            <person name="Strausberg R.L."/>
            <person name="Nelson K.E."/>
        </authorList>
    </citation>
    <scope>NUCLEOTIDE SEQUENCE [LARGE SCALE GENOMIC DNA]</scope>
    <source>
        <strain evidence="1 2">RM3277</strain>
    </source>
</reference>
<gene>
    <name evidence="1" type="ORF">CAMSH0001_2262</name>
</gene>
<proteinExistence type="predicted"/>
<dbReference type="AlphaFoldDB" id="C6RFZ9"/>
<dbReference type="EMBL" id="ACVQ01000018">
    <property type="protein sequence ID" value="EET79694.1"/>
    <property type="molecule type" value="Genomic_DNA"/>
</dbReference>
<evidence type="ECO:0000313" key="2">
    <source>
        <dbReference type="Proteomes" id="UP000003107"/>
    </source>
</evidence>
<evidence type="ECO:0000313" key="1">
    <source>
        <dbReference type="EMBL" id="EET79694.1"/>
    </source>
</evidence>
<dbReference type="Proteomes" id="UP000003107">
    <property type="component" value="Unassembled WGS sequence"/>
</dbReference>
<organism evidence="1 2">
    <name type="scientific">Campylobacter showae RM3277</name>
    <dbReference type="NCBI Taxonomy" id="553219"/>
    <lineage>
        <taxon>Bacteria</taxon>
        <taxon>Pseudomonadati</taxon>
        <taxon>Campylobacterota</taxon>
        <taxon>Epsilonproteobacteria</taxon>
        <taxon>Campylobacterales</taxon>
        <taxon>Campylobacteraceae</taxon>
        <taxon>Campylobacter</taxon>
    </lineage>
</organism>
<dbReference type="STRING" id="553219.CAMSH0001_2262"/>
<name>C6RFZ9_9BACT</name>
<protein>
    <submittedName>
        <fullName evidence="1">Uncharacterized protein</fullName>
    </submittedName>
</protein>